<reference evidence="2" key="1">
    <citation type="submission" date="2016-11" db="UniProtKB">
        <authorList>
            <consortium name="WormBaseParasite"/>
        </authorList>
    </citation>
    <scope>IDENTIFICATION</scope>
</reference>
<dbReference type="WBParaSite" id="MhA1_Contig373.frz3.gene17">
    <property type="protein sequence ID" value="MhA1_Contig373.frz3.gene17"/>
    <property type="gene ID" value="MhA1_Contig373.frz3.gene17"/>
</dbReference>
<sequence length="149" mass="16978">MFCLKQGTSIKICEIYNAILTKLITIASVLTDPNIMCYYISTSCRNSYVIIIGYYLGRIKVSTKESVEYNNILANNQVPCDLCYFMMVKSIQIAEIWQTSASVFYEICKEDPACILHVSTLDVILLSVVNTLKIWNNINDICKYTIKCI</sequence>
<dbReference type="Proteomes" id="UP000095281">
    <property type="component" value="Unplaced"/>
</dbReference>
<evidence type="ECO:0000313" key="2">
    <source>
        <dbReference type="WBParaSite" id="MhA1_Contig373.frz3.gene17"/>
    </source>
</evidence>
<accession>A0A1I8BP35</accession>
<name>A0A1I8BP35_MELHA</name>
<protein>
    <submittedName>
        <fullName evidence="2">Saposin B-type domain-containing protein</fullName>
    </submittedName>
</protein>
<organism evidence="1 2">
    <name type="scientific">Meloidogyne hapla</name>
    <name type="common">Root-knot nematode worm</name>
    <dbReference type="NCBI Taxonomy" id="6305"/>
    <lineage>
        <taxon>Eukaryota</taxon>
        <taxon>Metazoa</taxon>
        <taxon>Ecdysozoa</taxon>
        <taxon>Nematoda</taxon>
        <taxon>Chromadorea</taxon>
        <taxon>Rhabditida</taxon>
        <taxon>Tylenchina</taxon>
        <taxon>Tylenchomorpha</taxon>
        <taxon>Tylenchoidea</taxon>
        <taxon>Meloidogynidae</taxon>
        <taxon>Meloidogyninae</taxon>
        <taxon>Meloidogyne</taxon>
    </lineage>
</organism>
<dbReference type="AlphaFoldDB" id="A0A1I8BP35"/>
<evidence type="ECO:0000313" key="1">
    <source>
        <dbReference type="Proteomes" id="UP000095281"/>
    </source>
</evidence>
<proteinExistence type="predicted"/>
<keyword evidence="1" id="KW-1185">Reference proteome</keyword>